<dbReference type="AlphaFoldDB" id="A0A1I3S6I1"/>
<evidence type="ECO:0000256" key="3">
    <source>
        <dbReference type="ARBA" id="ARBA00023239"/>
    </source>
</evidence>
<dbReference type="UniPathway" id="UPA00079"/>
<gene>
    <name evidence="4" type="primary">mqnA</name>
    <name evidence="5" type="ORF">SAMN05421753_12340</name>
</gene>
<keyword evidence="2 4" id="KW-0474">Menaquinone biosynthesis</keyword>
<dbReference type="CDD" id="cd13634">
    <property type="entry name" value="PBP2_Sco4506"/>
    <property type="match status" value="1"/>
</dbReference>
<sequence>MIDRQRTPHMDRHGQRIRIGAVTYLNSKPLIEGLSALCPFADLVLDYPSRLADDLARGRLDVALIPSVEAFSDPDYEVVSDACVSTRGEVFSVKLYCRVHPGEIKTLALDEGSRTSAALTKVMLEERFGVTPKLQSLPLGQSTASCTADAVLLIGDRAMLPPQEDFHTVWDLGDEWVRWTGLPFVFAMWVARKDCALQSVPTQLSAARDAGLLHVEEISKRGSEQLHLPYDMVYRYLTRNLHFKLGPAERAGLRLFQELAASHGLAGATPLSFRGEAEEPVRPLLVTADATSLA</sequence>
<accession>A0A1I3S6I1</accession>
<name>A0A1I3S6I1_9PLAN</name>
<dbReference type="Pfam" id="PF02621">
    <property type="entry name" value="VitK2_biosynth"/>
    <property type="match status" value="1"/>
</dbReference>
<comment type="pathway">
    <text evidence="1 4">Quinol/quinone metabolism; menaquinone biosynthesis.</text>
</comment>
<dbReference type="GO" id="GO:0009234">
    <property type="term" value="P:menaquinone biosynthetic process"/>
    <property type="evidence" value="ECO:0007669"/>
    <property type="project" value="UniProtKB-UniRule"/>
</dbReference>
<comment type="function">
    <text evidence="4">Catalyzes the dehydration of chorismate into 3-[(1-carboxyvinyl)oxy]benzoate, a step in the biosynthesis of menaquinone (MK, vitamin K2).</text>
</comment>
<evidence type="ECO:0000256" key="2">
    <source>
        <dbReference type="ARBA" id="ARBA00022428"/>
    </source>
</evidence>
<dbReference type="RefSeq" id="WP_217647188.1">
    <property type="nucleotide sequence ID" value="NZ_FOQD01000023.1"/>
</dbReference>
<dbReference type="Gene3D" id="3.40.190.10">
    <property type="entry name" value="Periplasmic binding protein-like II"/>
    <property type="match status" value="2"/>
</dbReference>
<dbReference type="InterPro" id="IPR003773">
    <property type="entry name" value="Menaquinone_biosynth"/>
</dbReference>
<protein>
    <recommendedName>
        <fullName evidence="4">Chorismate dehydratase</fullName>
        <ecNumber evidence="4">4.2.1.151</ecNumber>
    </recommendedName>
    <alternativeName>
        <fullName evidence="4">Menaquinone biosynthetic enzyme MqnA</fullName>
    </alternativeName>
</protein>
<dbReference type="HAMAP" id="MF_00995">
    <property type="entry name" value="MqnA"/>
    <property type="match status" value="1"/>
</dbReference>
<keyword evidence="3 4" id="KW-0456">Lyase</keyword>
<evidence type="ECO:0000313" key="5">
    <source>
        <dbReference type="EMBL" id="SFJ54433.1"/>
    </source>
</evidence>
<comment type="catalytic activity">
    <reaction evidence="4">
        <text>chorismate = 3-[(1-carboxyvinyl)-oxy]benzoate + H2O</text>
        <dbReference type="Rhea" id="RHEA:40051"/>
        <dbReference type="ChEBI" id="CHEBI:15377"/>
        <dbReference type="ChEBI" id="CHEBI:29748"/>
        <dbReference type="ChEBI" id="CHEBI:76981"/>
        <dbReference type="EC" id="4.2.1.151"/>
    </reaction>
</comment>
<dbReference type="EMBL" id="FOQD01000023">
    <property type="protein sequence ID" value="SFJ54433.1"/>
    <property type="molecule type" value="Genomic_DNA"/>
</dbReference>
<dbReference type="InterPro" id="IPR030868">
    <property type="entry name" value="MqnA"/>
</dbReference>
<dbReference type="Proteomes" id="UP000199518">
    <property type="component" value="Unassembled WGS sequence"/>
</dbReference>
<evidence type="ECO:0000313" key="6">
    <source>
        <dbReference type="Proteomes" id="UP000199518"/>
    </source>
</evidence>
<keyword evidence="6" id="KW-1185">Reference proteome</keyword>
<dbReference type="PANTHER" id="PTHR37690">
    <property type="entry name" value="CHORISMATE DEHYDRATASE"/>
    <property type="match status" value="1"/>
</dbReference>
<evidence type="ECO:0000256" key="1">
    <source>
        <dbReference type="ARBA" id="ARBA00004863"/>
    </source>
</evidence>
<dbReference type="STRING" id="1576369.SAMN05421753_12340"/>
<dbReference type="GO" id="GO:0016836">
    <property type="term" value="F:hydro-lyase activity"/>
    <property type="evidence" value="ECO:0007669"/>
    <property type="project" value="UniProtKB-UniRule"/>
</dbReference>
<comment type="similarity">
    <text evidence="4">Belongs to the MqnA/MqnD family. MqnA subfamily.</text>
</comment>
<dbReference type="PANTHER" id="PTHR37690:SF1">
    <property type="entry name" value="CHORISMATE DEHYDRATASE"/>
    <property type="match status" value="1"/>
</dbReference>
<organism evidence="5 6">
    <name type="scientific">Planctomicrobium piriforme</name>
    <dbReference type="NCBI Taxonomy" id="1576369"/>
    <lineage>
        <taxon>Bacteria</taxon>
        <taxon>Pseudomonadati</taxon>
        <taxon>Planctomycetota</taxon>
        <taxon>Planctomycetia</taxon>
        <taxon>Planctomycetales</taxon>
        <taxon>Planctomycetaceae</taxon>
        <taxon>Planctomicrobium</taxon>
    </lineage>
</organism>
<reference evidence="6" key="1">
    <citation type="submission" date="2016-10" db="EMBL/GenBank/DDBJ databases">
        <authorList>
            <person name="Varghese N."/>
            <person name="Submissions S."/>
        </authorList>
    </citation>
    <scope>NUCLEOTIDE SEQUENCE [LARGE SCALE GENOMIC DNA]</scope>
    <source>
        <strain evidence="6">DSM 26348</strain>
    </source>
</reference>
<evidence type="ECO:0000256" key="4">
    <source>
        <dbReference type="HAMAP-Rule" id="MF_00995"/>
    </source>
</evidence>
<proteinExistence type="inferred from homology"/>
<dbReference type="SUPFAM" id="SSF53850">
    <property type="entry name" value="Periplasmic binding protein-like II"/>
    <property type="match status" value="1"/>
</dbReference>
<dbReference type="EC" id="4.2.1.151" evidence="4"/>